<dbReference type="PANTHER" id="PTHR43726">
    <property type="entry name" value="3-METHYLORNITHINE SYNTHASE"/>
    <property type="match status" value="1"/>
</dbReference>
<keyword evidence="4 5" id="KW-0411">Iron-sulfur</keyword>
<evidence type="ECO:0000256" key="1">
    <source>
        <dbReference type="ARBA" id="ARBA00022691"/>
    </source>
</evidence>
<name>A0A414Q2K6_FUSMR</name>
<dbReference type="CDD" id="cd01335">
    <property type="entry name" value="Radical_SAM"/>
    <property type="match status" value="1"/>
</dbReference>
<dbReference type="NCBIfam" id="TIGR03956">
    <property type="entry name" value="rSAM_HydE"/>
    <property type="match status" value="1"/>
</dbReference>
<keyword evidence="2" id="KW-0479">Metal-binding</keyword>
<evidence type="ECO:0000256" key="6">
    <source>
        <dbReference type="PIRSR" id="PIRSR004762-2"/>
    </source>
</evidence>
<gene>
    <name evidence="8" type="ORF">DW663_00670</name>
</gene>
<dbReference type="RefSeq" id="WP_118233866.1">
    <property type="nucleotide sequence ID" value="NZ_QRHL01000001.1"/>
</dbReference>
<evidence type="ECO:0000259" key="7">
    <source>
        <dbReference type="PROSITE" id="PS51918"/>
    </source>
</evidence>
<dbReference type="Proteomes" id="UP000284676">
    <property type="component" value="Unassembled WGS sequence"/>
</dbReference>
<accession>A0A414Q2K6</accession>
<dbReference type="InterPro" id="IPR013785">
    <property type="entry name" value="Aldolase_TIM"/>
</dbReference>
<feature type="binding site" evidence="6">
    <location>
        <position position="139"/>
    </location>
    <ligand>
        <name>(3R)-3-methyl-D-ornithine</name>
        <dbReference type="ChEBI" id="CHEBI:64642"/>
    </ligand>
</feature>
<dbReference type="PROSITE" id="PS51918">
    <property type="entry name" value="RADICAL_SAM"/>
    <property type="match status" value="1"/>
</dbReference>
<reference evidence="8 9" key="1">
    <citation type="submission" date="2018-08" db="EMBL/GenBank/DDBJ databases">
        <title>A genome reference for cultivated species of the human gut microbiota.</title>
        <authorList>
            <person name="Zou Y."/>
            <person name="Xue W."/>
            <person name="Luo G."/>
        </authorList>
    </citation>
    <scope>NUCLEOTIDE SEQUENCE [LARGE SCALE GENOMIC DNA]</scope>
    <source>
        <strain evidence="8 9">AM25-1</strain>
    </source>
</reference>
<dbReference type="GO" id="GO:0046872">
    <property type="term" value="F:metal ion binding"/>
    <property type="evidence" value="ECO:0007669"/>
    <property type="project" value="UniProtKB-KW"/>
</dbReference>
<dbReference type="Gene3D" id="3.20.20.70">
    <property type="entry name" value="Aldolase class I"/>
    <property type="match status" value="1"/>
</dbReference>
<dbReference type="EMBL" id="QRHL01000001">
    <property type="protein sequence ID" value="RHF74937.1"/>
    <property type="molecule type" value="Genomic_DNA"/>
</dbReference>
<feature type="domain" description="Radical SAM core" evidence="7">
    <location>
        <begin position="48"/>
        <end position="274"/>
    </location>
</feature>
<dbReference type="SFLD" id="SFLDG01060">
    <property type="entry name" value="BATS_domain_containing"/>
    <property type="match status" value="1"/>
</dbReference>
<dbReference type="InterPro" id="IPR058240">
    <property type="entry name" value="rSAM_sf"/>
</dbReference>
<evidence type="ECO:0000256" key="4">
    <source>
        <dbReference type="ARBA" id="ARBA00023014"/>
    </source>
</evidence>
<keyword evidence="5" id="KW-0004">4Fe-4S</keyword>
<dbReference type="SUPFAM" id="SSF102114">
    <property type="entry name" value="Radical SAM enzymes"/>
    <property type="match status" value="1"/>
</dbReference>
<feature type="binding site" evidence="6">
    <location>
        <position position="186"/>
    </location>
    <ligand>
        <name>S-adenosyl-L-methionine</name>
        <dbReference type="ChEBI" id="CHEBI:59789"/>
    </ligand>
</feature>
<proteinExistence type="predicted"/>
<dbReference type="SFLD" id="SFLDG01082">
    <property type="entry name" value="B12-binding_domain_containing"/>
    <property type="match status" value="1"/>
</dbReference>
<comment type="caution">
    <text evidence="8">The sequence shown here is derived from an EMBL/GenBank/DDBJ whole genome shotgun (WGS) entry which is preliminary data.</text>
</comment>
<feature type="binding site" evidence="5">
    <location>
        <position position="66"/>
    </location>
    <ligand>
        <name>[4Fe-4S] cluster</name>
        <dbReference type="ChEBI" id="CHEBI:49883"/>
        <note>4Fe-4S-S-AdoMet</note>
    </ligand>
</feature>
<dbReference type="SFLD" id="SFLDG01280">
    <property type="entry name" value="HydE/PylB-like"/>
    <property type="match status" value="1"/>
</dbReference>
<feature type="binding site" evidence="5">
    <location>
        <position position="62"/>
    </location>
    <ligand>
        <name>[4Fe-4S] cluster</name>
        <dbReference type="ChEBI" id="CHEBI:49883"/>
        <note>4Fe-4S-S-AdoMet</note>
    </ligand>
</feature>
<keyword evidence="3 5" id="KW-0408">Iron</keyword>
<dbReference type="SMART" id="SM00729">
    <property type="entry name" value="Elp3"/>
    <property type="match status" value="1"/>
</dbReference>
<dbReference type="InterPro" id="IPR024021">
    <property type="entry name" value="FeFe-hyd_HydE_rSAM"/>
</dbReference>
<sequence>MSEKIKNILKQEDFSKNDLIELMKIDNKEDLDLLFKKAYEVKAKYVGKKVYYRGLIEISNKCIKNCKYCGIRRDNHKVDRFSMSKSEIMKAVKWIYENNYASIALQSGERQDEEFVSFIEDLIREIKNFSNGKLGITLSLGEQSKETYRRWFEAGAHRYLLRIESTNLDIYNHLHPMDNKHTFEVRKKCLEYLRDIGYQVGTGVMIGLPNQTEEDLVNDILFYKDMNIDMIGMGPYILHKDTPLGQEWKDIVVSEEKRVELGLKMIAITRIFLKDVNIAATTALQGLDPQGREKGLLAGANILMPTATALEHKNKYLLYDNKPGINDSVEKAKEIMDNNVKAIGDEIVYGEWGDSLHFKKKNSFFSK</sequence>
<feature type="binding site" evidence="6">
    <location>
        <position position="164"/>
    </location>
    <ligand>
        <name>S-adenosyl-L-methionine</name>
        <dbReference type="ChEBI" id="CHEBI:59789"/>
    </ligand>
</feature>
<organism evidence="8 9">
    <name type="scientific">Fusobacterium mortiferum</name>
    <dbReference type="NCBI Taxonomy" id="850"/>
    <lineage>
        <taxon>Bacteria</taxon>
        <taxon>Fusobacteriati</taxon>
        <taxon>Fusobacteriota</taxon>
        <taxon>Fusobacteriia</taxon>
        <taxon>Fusobacteriales</taxon>
        <taxon>Fusobacteriaceae</taxon>
        <taxon>Fusobacterium</taxon>
    </lineage>
</organism>
<evidence type="ECO:0000313" key="8">
    <source>
        <dbReference type="EMBL" id="RHF74937.1"/>
    </source>
</evidence>
<dbReference type="PIRSF" id="PIRSF004762">
    <property type="entry name" value="CHP00423"/>
    <property type="match status" value="1"/>
</dbReference>
<dbReference type="InterPro" id="IPR007197">
    <property type="entry name" value="rSAM"/>
</dbReference>
<evidence type="ECO:0000256" key="5">
    <source>
        <dbReference type="PIRSR" id="PIRSR004762-1"/>
    </source>
</evidence>
<keyword evidence="1 5" id="KW-0949">S-adenosyl-L-methionine</keyword>
<comment type="cofactor">
    <cofactor evidence="5">
        <name>[4Fe-4S] cluster</name>
        <dbReference type="ChEBI" id="CHEBI:49883"/>
    </cofactor>
    <text evidence="5">Binds 1 [4Fe-4S] cluster. The cluster is coordinated with 3 cysteines and an exchangeable S-adenosyl-L-methionine.</text>
</comment>
<dbReference type="SFLD" id="SFLDS00029">
    <property type="entry name" value="Radical_SAM"/>
    <property type="match status" value="1"/>
</dbReference>
<dbReference type="PANTHER" id="PTHR43726:SF1">
    <property type="entry name" value="BIOTIN SYNTHASE"/>
    <property type="match status" value="1"/>
</dbReference>
<evidence type="ECO:0000256" key="3">
    <source>
        <dbReference type="ARBA" id="ARBA00023004"/>
    </source>
</evidence>
<dbReference type="AlphaFoldDB" id="A0A414Q2K6"/>
<feature type="binding site" evidence="5">
    <location>
        <position position="69"/>
    </location>
    <ligand>
        <name>[4Fe-4S] cluster</name>
        <dbReference type="ChEBI" id="CHEBI:49883"/>
        <note>4Fe-4S-S-AdoMet</note>
    </ligand>
</feature>
<dbReference type="GO" id="GO:0016740">
    <property type="term" value="F:transferase activity"/>
    <property type="evidence" value="ECO:0007669"/>
    <property type="project" value="TreeGrafter"/>
</dbReference>
<protein>
    <submittedName>
        <fullName evidence="8">[FeFe] hydrogenase H-cluster radical SAM maturase HydE</fullName>
    </submittedName>
</protein>
<evidence type="ECO:0000256" key="2">
    <source>
        <dbReference type="ARBA" id="ARBA00022723"/>
    </source>
</evidence>
<dbReference type="GO" id="GO:0051539">
    <property type="term" value="F:4 iron, 4 sulfur cluster binding"/>
    <property type="evidence" value="ECO:0007669"/>
    <property type="project" value="UniProtKB-KW"/>
</dbReference>
<evidence type="ECO:0000313" key="9">
    <source>
        <dbReference type="Proteomes" id="UP000284676"/>
    </source>
</evidence>
<dbReference type="InterPro" id="IPR006638">
    <property type="entry name" value="Elp3/MiaA/NifB-like_rSAM"/>
</dbReference>
<dbReference type="InterPro" id="IPR034422">
    <property type="entry name" value="HydE/PylB-like"/>
</dbReference>
<dbReference type="Pfam" id="PF04055">
    <property type="entry name" value="Radical_SAM"/>
    <property type="match status" value="1"/>
</dbReference>